<dbReference type="EMBL" id="LGUA01000004">
    <property type="protein sequence ID" value="OAX85529.1"/>
    <property type="molecule type" value="Genomic_DNA"/>
</dbReference>
<evidence type="ECO:0000313" key="3">
    <source>
        <dbReference type="EMBL" id="OAX85529.1"/>
    </source>
</evidence>
<dbReference type="Proteomes" id="UP000091918">
    <property type="component" value="Unassembled WGS sequence"/>
</dbReference>
<dbReference type="OrthoDB" id="4505928at2759"/>
<comment type="caution">
    <text evidence="3">The sequence shown here is derived from an EMBL/GenBank/DDBJ whole genome shotgun (WGS) entry which is preliminary data.</text>
</comment>
<feature type="coiled-coil region" evidence="1">
    <location>
        <begin position="38"/>
        <end position="72"/>
    </location>
</feature>
<keyword evidence="1" id="KW-0175">Coiled coil</keyword>
<dbReference type="PANTHER" id="PTHR42070:SF1">
    <property type="entry name" value="FILAMENT ASSOCIATED PROTEIN, PUTATIVE (AFU_ORTHOLOGUE AFUA_8G06630)-RELATED"/>
    <property type="match status" value="1"/>
</dbReference>
<protein>
    <recommendedName>
        <fullName evidence="5">BZIP domain-containing protein</fullName>
    </recommendedName>
</protein>
<dbReference type="STRING" id="1658172.A0A1B7P975"/>
<organism evidence="3 4">
    <name type="scientific">Emergomyces africanus</name>
    <dbReference type="NCBI Taxonomy" id="1955775"/>
    <lineage>
        <taxon>Eukaryota</taxon>
        <taxon>Fungi</taxon>
        <taxon>Dikarya</taxon>
        <taxon>Ascomycota</taxon>
        <taxon>Pezizomycotina</taxon>
        <taxon>Eurotiomycetes</taxon>
        <taxon>Eurotiomycetidae</taxon>
        <taxon>Onygenales</taxon>
        <taxon>Ajellomycetaceae</taxon>
        <taxon>Emergomyces</taxon>
    </lineage>
</organism>
<dbReference type="PANTHER" id="PTHR42070">
    <property type="entry name" value="FILAMENT ASSOCIATED PROTEIN, PUTATIVE (AFU_ORTHOLOGUE AFUA_8G06630)-RELATED"/>
    <property type="match status" value="1"/>
</dbReference>
<accession>A0A1B7P975</accession>
<feature type="region of interest" description="Disordered" evidence="2">
    <location>
        <begin position="77"/>
        <end position="101"/>
    </location>
</feature>
<evidence type="ECO:0008006" key="5">
    <source>
        <dbReference type="Google" id="ProtNLM"/>
    </source>
</evidence>
<evidence type="ECO:0000256" key="1">
    <source>
        <dbReference type="SAM" id="Coils"/>
    </source>
</evidence>
<keyword evidence="4" id="KW-1185">Reference proteome</keyword>
<dbReference type="InterPro" id="IPR046347">
    <property type="entry name" value="bZIP_sf"/>
</dbReference>
<dbReference type="GO" id="GO:0003700">
    <property type="term" value="F:DNA-binding transcription factor activity"/>
    <property type="evidence" value="ECO:0007669"/>
    <property type="project" value="InterPro"/>
</dbReference>
<feature type="compositionally biased region" description="Low complexity" evidence="2">
    <location>
        <begin position="86"/>
        <end position="95"/>
    </location>
</feature>
<evidence type="ECO:0000313" key="4">
    <source>
        <dbReference type="Proteomes" id="UP000091918"/>
    </source>
</evidence>
<name>A0A1B7P975_9EURO</name>
<reference evidence="3 4" key="1">
    <citation type="submission" date="2015-07" db="EMBL/GenBank/DDBJ databases">
        <title>Emmonsia species relationships and genome sequence.</title>
        <authorList>
            <person name="Cuomo C.A."/>
            <person name="Schwartz I.S."/>
            <person name="Kenyon C."/>
            <person name="de Hoog G.S."/>
            <person name="Govender N.P."/>
            <person name="Botha A."/>
            <person name="Moreno L."/>
            <person name="de Vries M."/>
            <person name="Munoz J.F."/>
            <person name="Stielow J.B."/>
        </authorList>
    </citation>
    <scope>NUCLEOTIDE SEQUENCE [LARGE SCALE GENOMIC DNA]</scope>
    <source>
        <strain evidence="3 4">CBS 136260</strain>
    </source>
</reference>
<evidence type="ECO:0000256" key="2">
    <source>
        <dbReference type="SAM" id="MobiDB-lite"/>
    </source>
</evidence>
<gene>
    <name evidence="3" type="ORF">ACJ72_00067</name>
</gene>
<dbReference type="AlphaFoldDB" id="A0A1B7P975"/>
<dbReference type="Gene3D" id="1.20.5.170">
    <property type="match status" value="1"/>
</dbReference>
<proteinExistence type="predicted"/>
<sequence length="323" mass="35504">MSTPTNNDLPKSRKSHDHTLARVRNNQRRCRERRRQYIATLEQKVEETERLLDEARAEIDSLKSELLKCRSDRHAHLLHHHHHHQQQQQQQQQQLAGKSGESLTVGGGGLINSAALMISFGEREGYRQLSGYNEEAQESPVAANDDLVATTCHDQYNLISNLPTLRQVDSSPLTQPPSSYPAALASPCQDAVCECNPLGAAISEMESQTAGPAPALAATPTPAPASLSTVSTPTLTSLQLQGLILPTLPAISSCFYTASQSDESTTPCSQAFVFISQQNFRGIDASMIEKWLSRGFRQATDPREGCRVENSILFQLLDFISDP</sequence>
<dbReference type="SUPFAM" id="SSF57959">
    <property type="entry name" value="Leucine zipper domain"/>
    <property type="match status" value="1"/>
</dbReference>